<feature type="coiled-coil region" evidence="1">
    <location>
        <begin position="225"/>
        <end position="257"/>
    </location>
</feature>
<name>A0A1F5V7I1_9BACT</name>
<keyword evidence="1" id="KW-0175">Coiled coil</keyword>
<reference evidence="2 3" key="1">
    <citation type="journal article" date="2016" name="Nat. Commun.">
        <title>Thousands of microbial genomes shed light on interconnected biogeochemical processes in an aquifer system.</title>
        <authorList>
            <person name="Anantharaman K."/>
            <person name="Brown C.T."/>
            <person name="Hug L.A."/>
            <person name="Sharon I."/>
            <person name="Castelle C.J."/>
            <person name="Probst A.J."/>
            <person name="Thomas B.C."/>
            <person name="Singh A."/>
            <person name="Wilkins M.J."/>
            <person name="Karaoz U."/>
            <person name="Brodie E.L."/>
            <person name="Williams K.H."/>
            <person name="Hubbard S.S."/>
            <person name="Banfield J.F."/>
        </authorList>
    </citation>
    <scope>NUCLEOTIDE SEQUENCE [LARGE SCALE GENOMIC DNA]</scope>
</reference>
<dbReference type="STRING" id="1817863.A2Y62_00100"/>
<accession>A0A1F5V7I1</accession>
<evidence type="ECO:0000256" key="1">
    <source>
        <dbReference type="SAM" id="Coils"/>
    </source>
</evidence>
<gene>
    <name evidence="2" type="ORF">A2Y62_00100</name>
</gene>
<sequence>MQATTNNLDKLLAGKNSLTQQIIKGKASENIVEFGSQGLLPIPRYEIIEVLIFLITNDSPNKQNATKTLGKTKPADLIEVLKRPDLMPGVYEYFAEAKKYNKQIIQTLLYNRAVPNSVFEKIAEEGSEDLLEIIVTNQVRLLNCPPIIERLLRNDNLSGDQKRRLIEFREEFFEKVSVGNPLFRGLRHDKEKEEELRPEEQMIMEPEHVVRPELSTELPTMENFRSGIQKDKEEHEAEAEAEEAAVAQEELSEEEITLAPTALTEEEKKSEKMMGVFNKIMKLTVPEKIQLALLGSREERSILIRDNNKQVSGAVLKSPKLTEIDVEIISTFRQVDPEILQGIAANKKWMRNYMILLNLVKNPKTPQGVAMNLLNRVTITDLKILKMNRNVPEYIRKVAQRKIVEKSSSRTG</sequence>
<evidence type="ECO:0000313" key="2">
    <source>
        <dbReference type="EMBL" id="OGF59379.1"/>
    </source>
</evidence>
<dbReference type="EMBL" id="MFGW01000216">
    <property type="protein sequence ID" value="OGF59379.1"/>
    <property type="molecule type" value="Genomic_DNA"/>
</dbReference>
<protein>
    <submittedName>
        <fullName evidence="2">Uncharacterized protein</fullName>
    </submittedName>
</protein>
<evidence type="ECO:0000313" key="3">
    <source>
        <dbReference type="Proteomes" id="UP000178943"/>
    </source>
</evidence>
<proteinExistence type="predicted"/>
<dbReference type="AlphaFoldDB" id="A0A1F5V7I1"/>
<organism evidence="2 3">
    <name type="scientific">Candidatus Fischerbacteria bacterium RBG_13_37_8</name>
    <dbReference type="NCBI Taxonomy" id="1817863"/>
    <lineage>
        <taxon>Bacteria</taxon>
        <taxon>Candidatus Fischeribacteriota</taxon>
    </lineage>
</organism>
<dbReference type="Proteomes" id="UP000178943">
    <property type="component" value="Unassembled WGS sequence"/>
</dbReference>
<comment type="caution">
    <text evidence="2">The sequence shown here is derived from an EMBL/GenBank/DDBJ whole genome shotgun (WGS) entry which is preliminary data.</text>
</comment>